<organism evidence="1 2">
    <name type="scientific">Persicimonas caeni</name>
    <dbReference type="NCBI Taxonomy" id="2292766"/>
    <lineage>
        <taxon>Bacteria</taxon>
        <taxon>Deltaproteobacteria</taxon>
        <taxon>Bradymonadales</taxon>
        <taxon>Bradymonadaceae</taxon>
        <taxon>Persicimonas</taxon>
    </lineage>
</organism>
<evidence type="ECO:0000313" key="1">
    <source>
        <dbReference type="EMBL" id="QDG49254.1"/>
    </source>
</evidence>
<reference evidence="1 2" key="1">
    <citation type="submission" date="2019-06" db="EMBL/GenBank/DDBJ databases">
        <title>Persicimonas caeni gen. nov., sp. nov., a predatory bacterium isolated from solar saltern.</title>
        <authorList>
            <person name="Wang S."/>
        </authorList>
    </citation>
    <scope>NUCLEOTIDE SEQUENCE [LARGE SCALE GENOMIC DNA]</scope>
    <source>
        <strain evidence="1 2">YN101</strain>
    </source>
</reference>
<dbReference type="Pfam" id="PF19459">
    <property type="entry name" value="DUF5996"/>
    <property type="match status" value="1"/>
</dbReference>
<dbReference type="RefSeq" id="WP_141195753.1">
    <property type="nucleotide sequence ID" value="NZ_CP041186.1"/>
</dbReference>
<evidence type="ECO:0000313" key="2">
    <source>
        <dbReference type="Proteomes" id="UP000315995"/>
    </source>
</evidence>
<dbReference type="OrthoDB" id="9800945at2"/>
<dbReference type="EMBL" id="CP041186">
    <property type="protein sequence ID" value="QDG49254.1"/>
    <property type="molecule type" value="Genomic_DNA"/>
</dbReference>
<dbReference type="InterPro" id="IPR046038">
    <property type="entry name" value="DUF5996"/>
</dbReference>
<evidence type="ECO:0008006" key="3">
    <source>
        <dbReference type="Google" id="ProtNLM"/>
    </source>
</evidence>
<dbReference type="AlphaFoldDB" id="A0A4Y6PLP7"/>
<sequence>MSIARAPRTPRADGWPALPYEAWHETAATLHMWTQVIGKIQLAQTPRINHWWNATSQISARGLATSPIPWGNEAFAFEFDFIDHQLHIRATDGGHEMIALEPKAVAVFYREVMDRLEEMGYPVEIWPMPVEVEAPVRFDADTEHHAYDAEYAHRFFRALVQMERVFTEFRARFLGKVSPVNFYWGSFDVALTRFSGRRAPDHPGVPVVADFVTREAYSHEVCSAGFWPGAGLGEAAFYTYAYPEPDGFRDAEVEPPEAYYLGELGEFVLPYEAVRTAGDPDAALLGFLQSTYDAAAELGRWERGELER</sequence>
<proteinExistence type="predicted"/>
<gene>
    <name evidence="1" type="ORF">FIV42_00400</name>
</gene>
<dbReference type="Proteomes" id="UP000315995">
    <property type="component" value="Chromosome"/>
</dbReference>
<name>A0A4Y6PLP7_PERCE</name>
<protein>
    <recommendedName>
        <fullName evidence="3">Ava_C0101 and related proteins</fullName>
    </recommendedName>
</protein>
<accession>A0A4Y6PLP7</accession>
<accession>A0A5B8XXS8</accession>
<keyword evidence="2" id="KW-1185">Reference proteome</keyword>